<feature type="domain" description="Fido" evidence="1">
    <location>
        <begin position="44"/>
        <end position="177"/>
    </location>
</feature>
<dbReference type="PANTHER" id="PTHR39426:SF1">
    <property type="entry name" value="HOMOLOGY TO DEATH-ON-CURING PROTEIN OF PHAGE P1"/>
    <property type="match status" value="1"/>
</dbReference>
<evidence type="ECO:0000313" key="2">
    <source>
        <dbReference type="EMBL" id="MBD3906186.1"/>
    </source>
</evidence>
<proteinExistence type="predicted"/>
<evidence type="ECO:0000259" key="1">
    <source>
        <dbReference type="PROSITE" id="PS51459"/>
    </source>
</evidence>
<dbReference type="Pfam" id="PF02661">
    <property type="entry name" value="Fic"/>
    <property type="match status" value="1"/>
</dbReference>
<dbReference type="Gene3D" id="1.20.120.1870">
    <property type="entry name" value="Fic/DOC protein, Fido domain"/>
    <property type="match status" value="1"/>
</dbReference>
<dbReference type="InterPro" id="IPR006440">
    <property type="entry name" value="Doc"/>
</dbReference>
<dbReference type="Proteomes" id="UP000603715">
    <property type="component" value="Unassembled WGS sequence"/>
</dbReference>
<accession>A0ABR8M6I2</accession>
<gene>
    <name evidence="2" type="ORF">IEW27_16500</name>
</gene>
<organism evidence="2 3">
    <name type="scientific">Chryseobacterium muglaense</name>
    <dbReference type="NCBI Taxonomy" id="2893752"/>
    <lineage>
        <taxon>Bacteria</taxon>
        <taxon>Pseudomonadati</taxon>
        <taxon>Bacteroidota</taxon>
        <taxon>Flavobacteriia</taxon>
        <taxon>Flavobacteriales</taxon>
        <taxon>Weeksellaceae</taxon>
        <taxon>Chryseobacterium group</taxon>
        <taxon>Chryseobacterium</taxon>
    </lineage>
</organism>
<dbReference type="InterPro" id="IPR053737">
    <property type="entry name" value="Type_II_TA_Toxin"/>
</dbReference>
<dbReference type="RefSeq" id="WP_191180607.1">
    <property type="nucleotide sequence ID" value="NZ_JACXXP010000026.1"/>
</dbReference>
<comment type="caution">
    <text evidence="2">The sequence shown here is derived from an EMBL/GenBank/DDBJ whole genome shotgun (WGS) entry which is preliminary data.</text>
</comment>
<reference evidence="3" key="1">
    <citation type="submission" date="2023-07" db="EMBL/GenBank/DDBJ databases">
        <title>Description of novel Chryseobacterium sp. strain C-2.</title>
        <authorList>
            <person name="Saticioglu I.B."/>
        </authorList>
    </citation>
    <scope>NUCLEOTIDE SEQUENCE [LARGE SCALE GENOMIC DNA]</scope>
    <source>
        <strain evidence="3">C-2</strain>
    </source>
</reference>
<dbReference type="NCBIfam" id="TIGR01550">
    <property type="entry name" value="DOC_P1"/>
    <property type="match status" value="1"/>
</dbReference>
<name>A0ABR8M6I2_9FLAO</name>
<evidence type="ECO:0000313" key="3">
    <source>
        <dbReference type="Proteomes" id="UP000603715"/>
    </source>
</evidence>
<dbReference type="EMBL" id="JACXXP010000026">
    <property type="protein sequence ID" value="MBD3906186.1"/>
    <property type="molecule type" value="Genomic_DNA"/>
</dbReference>
<protein>
    <submittedName>
        <fullName evidence="2">Type II toxin-antitoxin system death-on-curing family toxin</fullName>
    </submittedName>
</protein>
<dbReference type="PROSITE" id="PS51459">
    <property type="entry name" value="FIDO"/>
    <property type="match status" value="1"/>
</dbReference>
<dbReference type="PANTHER" id="PTHR39426">
    <property type="entry name" value="HOMOLOGY TO DEATH-ON-CURING PROTEIN OF PHAGE P1"/>
    <property type="match status" value="1"/>
</dbReference>
<keyword evidence="3" id="KW-1185">Reference proteome</keyword>
<sequence>MALGSAGDFENIFEIQLKSIFLRIIHNFMTKTIFPENQSSIHTLTSNCLINLHELLSNNVHLLEDMDPVEPRGVKSFGLLESAINRQLTGFGNLYKYDTVFLNAATLTFGVIKNHSFHNGNKRAGLLALIKHLYVNNYVLSPSLESIEIYEFLVSIADSKIENFSNKYKKKYTFIRNKEEKKNHHWETDTLIRFIAFWIKKNSEPKAKTIKGNVKISFLKRVLNNKNILLDQSGSNIEVYIEKENKFLGIFKFGTKKAFFKNYSLGNNRTEISKQTLAQLRKDFNLTKTNGIDDTFFYDDDAFLDMEIKTYKKLIYQLSKT</sequence>
<dbReference type="InterPro" id="IPR003812">
    <property type="entry name" value="Fido"/>
</dbReference>